<organism evidence="1 2">
    <name type="scientific">Nitrospira japonica</name>
    <dbReference type="NCBI Taxonomy" id="1325564"/>
    <lineage>
        <taxon>Bacteria</taxon>
        <taxon>Pseudomonadati</taxon>
        <taxon>Nitrospirota</taxon>
        <taxon>Nitrospiria</taxon>
        <taxon>Nitrospirales</taxon>
        <taxon>Nitrospiraceae</taxon>
        <taxon>Nitrospira</taxon>
    </lineage>
</organism>
<name>A0A1W1I3S2_9BACT</name>
<dbReference type="KEGG" id="nja:NSJP_1472"/>
<accession>A0A1W1I3S2</accession>
<dbReference type="STRING" id="1325564.NSJP_1472"/>
<proteinExistence type="predicted"/>
<evidence type="ECO:0008006" key="3">
    <source>
        <dbReference type="Google" id="ProtNLM"/>
    </source>
</evidence>
<reference evidence="1 2" key="1">
    <citation type="submission" date="2017-03" db="EMBL/GenBank/DDBJ databases">
        <authorList>
            <person name="Afonso C.L."/>
            <person name="Miller P.J."/>
            <person name="Scott M.A."/>
            <person name="Spackman E."/>
            <person name="Goraichik I."/>
            <person name="Dimitrov K.M."/>
            <person name="Suarez D.L."/>
            <person name="Swayne D.E."/>
        </authorList>
    </citation>
    <scope>NUCLEOTIDE SEQUENCE [LARGE SCALE GENOMIC DNA]</scope>
    <source>
        <strain evidence="1">Genome sequencing of Nitrospira japonica strain NJ11</strain>
    </source>
</reference>
<evidence type="ECO:0000313" key="2">
    <source>
        <dbReference type="Proteomes" id="UP000192042"/>
    </source>
</evidence>
<sequence>MLSPVLLLDVRPTHEARVEGDYACLEISPNTEKKLTESTTRFFVSSTFGPRALLRSAG</sequence>
<protein>
    <recommendedName>
        <fullName evidence="3">Rhodanese domain-containing protein</fullName>
    </recommendedName>
</protein>
<dbReference type="Proteomes" id="UP000192042">
    <property type="component" value="Chromosome I"/>
</dbReference>
<gene>
    <name evidence="1" type="ORF">NSJP_1472</name>
</gene>
<dbReference type="EMBL" id="LT828648">
    <property type="protein sequence ID" value="SLM47644.1"/>
    <property type="molecule type" value="Genomic_DNA"/>
</dbReference>
<keyword evidence="2" id="KW-1185">Reference proteome</keyword>
<dbReference type="AlphaFoldDB" id="A0A1W1I3S2"/>
<evidence type="ECO:0000313" key="1">
    <source>
        <dbReference type="EMBL" id="SLM47644.1"/>
    </source>
</evidence>